<dbReference type="Gene3D" id="3.30.565.10">
    <property type="entry name" value="Histidine kinase-like ATPase, C-terminal domain"/>
    <property type="match status" value="1"/>
</dbReference>
<dbReference type="PANTHER" id="PTHR35526:SF3">
    <property type="entry name" value="ANTI-SIGMA-F FACTOR RSBW"/>
    <property type="match status" value="1"/>
</dbReference>
<dbReference type="CDD" id="cd16936">
    <property type="entry name" value="HATPase_RsbW-like"/>
    <property type="match status" value="1"/>
</dbReference>
<dbReference type="InterPro" id="IPR050267">
    <property type="entry name" value="Anti-sigma-factor_SerPK"/>
</dbReference>
<evidence type="ECO:0000313" key="4">
    <source>
        <dbReference type="Proteomes" id="UP001501442"/>
    </source>
</evidence>
<evidence type="ECO:0000256" key="1">
    <source>
        <dbReference type="ARBA" id="ARBA00022527"/>
    </source>
</evidence>
<organism evidence="3 4">
    <name type="scientific">Actinoallomurus vinaceus</name>
    <dbReference type="NCBI Taxonomy" id="1080074"/>
    <lineage>
        <taxon>Bacteria</taxon>
        <taxon>Bacillati</taxon>
        <taxon>Actinomycetota</taxon>
        <taxon>Actinomycetes</taxon>
        <taxon>Streptosporangiales</taxon>
        <taxon>Thermomonosporaceae</taxon>
        <taxon>Actinoallomurus</taxon>
    </lineage>
</organism>
<feature type="domain" description="Histidine kinase/HSP90-like ATPase" evidence="2">
    <location>
        <begin position="25"/>
        <end position="125"/>
    </location>
</feature>
<dbReference type="PANTHER" id="PTHR35526">
    <property type="entry name" value="ANTI-SIGMA-F FACTOR RSBW-RELATED"/>
    <property type="match status" value="1"/>
</dbReference>
<accession>A0ABP8UIE5</accession>
<protein>
    <recommendedName>
        <fullName evidence="2">Histidine kinase/HSP90-like ATPase domain-containing protein</fullName>
    </recommendedName>
</protein>
<gene>
    <name evidence="3" type="ORF">GCM10023196_063340</name>
</gene>
<name>A0ABP8UIE5_9ACTN</name>
<evidence type="ECO:0000313" key="3">
    <source>
        <dbReference type="EMBL" id="GAA4631947.1"/>
    </source>
</evidence>
<dbReference type="InterPro" id="IPR003594">
    <property type="entry name" value="HATPase_dom"/>
</dbReference>
<dbReference type="InterPro" id="IPR036890">
    <property type="entry name" value="HATPase_C_sf"/>
</dbReference>
<reference evidence="4" key="1">
    <citation type="journal article" date="2019" name="Int. J. Syst. Evol. Microbiol.">
        <title>The Global Catalogue of Microorganisms (GCM) 10K type strain sequencing project: providing services to taxonomists for standard genome sequencing and annotation.</title>
        <authorList>
            <consortium name="The Broad Institute Genomics Platform"/>
            <consortium name="The Broad Institute Genome Sequencing Center for Infectious Disease"/>
            <person name="Wu L."/>
            <person name="Ma J."/>
        </authorList>
    </citation>
    <scope>NUCLEOTIDE SEQUENCE [LARGE SCALE GENOMIC DNA]</scope>
    <source>
        <strain evidence="4">JCM 17939</strain>
    </source>
</reference>
<keyword evidence="1" id="KW-0808">Transferase</keyword>
<dbReference type="SUPFAM" id="SSF55874">
    <property type="entry name" value="ATPase domain of HSP90 chaperone/DNA topoisomerase II/histidine kinase"/>
    <property type="match status" value="1"/>
</dbReference>
<proteinExistence type="predicted"/>
<keyword evidence="1" id="KW-0418">Kinase</keyword>
<keyword evidence="1" id="KW-0723">Serine/threonine-protein kinase</keyword>
<dbReference type="Pfam" id="PF13581">
    <property type="entry name" value="HATPase_c_2"/>
    <property type="match status" value="1"/>
</dbReference>
<sequence>MDAPDTVTPAAWVPADDDGTLRIYKAEPTAAKAAREFAGECLTAHGRADLRERAEEVISELATNAIRHATPLGGMFAVRFARSGHAYVFDVIDRRPDAFPTVRDAGELDEGGRGLILVEALTDAWVFFTRPIDGLASVKVVRAAFL</sequence>
<keyword evidence="4" id="KW-1185">Reference proteome</keyword>
<comment type="caution">
    <text evidence="3">The sequence shown here is derived from an EMBL/GenBank/DDBJ whole genome shotgun (WGS) entry which is preliminary data.</text>
</comment>
<dbReference type="EMBL" id="BAABHK010000010">
    <property type="protein sequence ID" value="GAA4631947.1"/>
    <property type="molecule type" value="Genomic_DNA"/>
</dbReference>
<dbReference type="RefSeq" id="WP_345434943.1">
    <property type="nucleotide sequence ID" value="NZ_BAABHK010000010.1"/>
</dbReference>
<evidence type="ECO:0000259" key="2">
    <source>
        <dbReference type="Pfam" id="PF13581"/>
    </source>
</evidence>
<dbReference type="Proteomes" id="UP001501442">
    <property type="component" value="Unassembled WGS sequence"/>
</dbReference>